<dbReference type="InterPro" id="IPR003724">
    <property type="entry name" value="CblAdoTrfase_CobA"/>
</dbReference>
<sequence>MSDHHPSLEPETTPAEKPDRLQKIKAAKDAARDNRAGNERGLYLLFTGLGKGKTSSAMNLVYRHLAHDLPVAVVQFVKNNEAFPDGDRLLLTRLQNLGFPVQMHTMGGGFTWETQDPDRDRAMAAAAWEQALIYIQDPQISLVVLDELHIALKHQQLALEPVQAGIQNRPPHCHVASTGRYAPQGLIEMADLVTEMNRIKHPIAQGIPAQQGIEF</sequence>
<dbReference type="PANTHER" id="PTHR46638:SF1">
    <property type="entry name" value="CORRINOID ADENOSYLTRANSFERASE"/>
    <property type="match status" value="1"/>
</dbReference>
<reference evidence="2" key="1">
    <citation type="journal article" date="2024" name="Algal Res.">
        <title>Biochemical, toxicological and genomic investigation of a high-biomass producing Limnothrix strain isolated from Italian shallow drinking water reservoir.</title>
        <authorList>
            <person name="Simonazzi M."/>
            <person name="Shishido T.K."/>
            <person name="Delbaje E."/>
            <person name="Wahlsten M."/>
            <person name="Fewer D.P."/>
            <person name="Sivonen K."/>
            <person name="Pezzolesi L."/>
            <person name="Pistocchi R."/>
        </authorList>
    </citation>
    <scope>NUCLEOTIDE SEQUENCE [LARGE SCALE GENOMIC DNA]</scope>
    <source>
        <strain evidence="2">LRLZ20PSL1</strain>
    </source>
</reference>
<dbReference type="Proteomes" id="UP001604335">
    <property type="component" value="Unassembled WGS sequence"/>
</dbReference>
<dbReference type="InterPro" id="IPR027417">
    <property type="entry name" value="P-loop_NTPase"/>
</dbReference>
<dbReference type="PIRSF" id="PIRSF015617">
    <property type="entry name" value="Adensltrnsf_CobA"/>
    <property type="match status" value="1"/>
</dbReference>
<dbReference type="Pfam" id="PF02572">
    <property type="entry name" value="CobA_CobO_BtuR"/>
    <property type="match status" value="1"/>
</dbReference>
<dbReference type="Gene3D" id="3.40.50.300">
    <property type="entry name" value="P-loop containing nucleotide triphosphate hydrolases"/>
    <property type="match status" value="1"/>
</dbReference>
<dbReference type="NCBIfam" id="NF004637">
    <property type="entry name" value="PRK05986.1"/>
    <property type="match status" value="1"/>
</dbReference>
<protein>
    <submittedName>
        <fullName evidence="1">Cob(I)yrinic acid a,c-diamide adenosyltransferase</fullName>
    </submittedName>
</protein>
<accession>A0ABW7CDD7</accession>
<comment type="caution">
    <text evidence="1">The sequence shown here is derived from an EMBL/GenBank/DDBJ whole genome shotgun (WGS) entry which is preliminary data.</text>
</comment>
<dbReference type="SUPFAM" id="SSF52540">
    <property type="entry name" value="P-loop containing nucleoside triphosphate hydrolases"/>
    <property type="match status" value="1"/>
</dbReference>
<gene>
    <name evidence="1" type="ORF">VPK24_15915</name>
</gene>
<dbReference type="PANTHER" id="PTHR46638">
    <property type="entry name" value="CORRINOID ADENOSYLTRANSFERASE"/>
    <property type="match status" value="1"/>
</dbReference>
<organism evidence="1 2">
    <name type="scientific">Limnothrix redekei LRLZ20PSL1</name>
    <dbReference type="NCBI Taxonomy" id="3112953"/>
    <lineage>
        <taxon>Bacteria</taxon>
        <taxon>Bacillati</taxon>
        <taxon>Cyanobacteriota</taxon>
        <taxon>Cyanophyceae</taxon>
        <taxon>Pseudanabaenales</taxon>
        <taxon>Pseudanabaenaceae</taxon>
        <taxon>Limnothrix</taxon>
    </lineage>
</organism>
<name>A0ABW7CDD7_9CYAN</name>
<evidence type="ECO:0000313" key="1">
    <source>
        <dbReference type="EMBL" id="MFG3819130.1"/>
    </source>
</evidence>
<dbReference type="EMBL" id="JAZAQF010000086">
    <property type="protein sequence ID" value="MFG3819130.1"/>
    <property type="molecule type" value="Genomic_DNA"/>
</dbReference>
<evidence type="ECO:0000313" key="2">
    <source>
        <dbReference type="Proteomes" id="UP001604335"/>
    </source>
</evidence>
<dbReference type="RefSeq" id="WP_099533185.1">
    <property type="nucleotide sequence ID" value="NZ_JAZAQF010000086.1"/>
</dbReference>
<proteinExistence type="predicted"/>
<keyword evidence="2" id="KW-1185">Reference proteome</keyword>